<dbReference type="InterPro" id="IPR000569">
    <property type="entry name" value="HECT_dom"/>
</dbReference>
<evidence type="ECO:0000256" key="5">
    <source>
        <dbReference type="ARBA" id="ARBA00022786"/>
    </source>
</evidence>
<evidence type="ECO:0000313" key="12">
    <source>
        <dbReference type="EMBL" id="CAD5110961.1"/>
    </source>
</evidence>
<gene>
    <name evidence="12" type="ORF">DGYR_LOCUS314</name>
</gene>
<dbReference type="PANTHER" id="PTHR45700">
    <property type="entry name" value="UBIQUITIN-PROTEIN LIGASE E3C"/>
    <property type="match status" value="1"/>
</dbReference>
<dbReference type="PROSITE" id="PS50237">
    <property type="entry name" value="HECT"/>
    <property type="match status" value="1"/>
</dbReference>
<dbReference type="GO" id="GO:0006511">
    <property type="term" value="P:ubiquitin-dependent protein catabolic process"/>
    <property type="evidence" value="ECO:0007669"/>
    <property type="project" value="TreeGrafter"/>
</dbReference>
<dbReference type="SMART" id="SM00119">
    <property type="entry name" value="HECTc"/>
    <property type="match status" value="1"/>
</dbReference>
<dbReference type="GO" id="GO:0014069">
    <property type="term" value="C:postsynaptic density"/>
    <property type="evidence" value="ECO:0007669"/>
    <property type="project" value="UniProtKB-SubCell"/>
</dbReference>
<dbReference type="GO" id="GO:0061630">
    <property type="term" value="F:ubiquitin protein ligase activity"/>
    <property type="evidence" value="ECO:0007669"/>
    <property type="project" value="UniProtKB-EC"/>
</dbReference>
<dbReference type="AlphaFoldDB" id="A0A7I8V5Q0"/>
<dbReference type="PROSITE" id="PS50096">
    <property type="entry name" value="IQ"/>
    <property type="match status" value="1"/>
</dbReference>
<keyword evidence="4" id="KW-0808">Transferase</keyword>
<dbReference type="Proteomes" id="UP000549394">
    <property type="component" value="Unassembled WGS sequence"/>
</dbReference>
<protein>
    <recommendedName>
        <fullName evidence="8">Ubiquitin-protein ligase E3B</fullName>
        <ecNumber evidence="3">2.3.2.26</ecNumber>
    </recommendedName>
    <alternativeName>
        <fullName evidence="9">HECT-type ubiquitin transferase E3B</fullName>
    </alternativeName>
</protein>
<dbReference type="Gene3D" id="3.90.1750.10">
    <property type="entry name" value="Hect, E3 ligase catalytic domains"/>
    <property type="match status" value="1"/>
</dbReference>
<comment type="pathway">
    <text evidence="2">Protein modification; protein ubiquitination.</text>
</comment>
<dbReference type="EMBL" id="CAJFCJ010000001">
    <property type="protein sequence ID" value="CAD5110961.1"/>
    <property type="molecule type" value="Genomic_DNA"/>
</dbReference>
<dbReference type="Gene3D" id="3.30.2410.10">
    <property type="entry name" value="Hect, E3 ligase catalytic domain"/>
    <property type="match status" value="1"/>
</dbReference>
<dbReference type="PANTHER" id="PTHR45700:SF3">
    <property type="entry name" value="UBIQUITIN-PROTEIN LIGASE E3B"/>
    <property type="match status" value="1"/>
</dbReference>
<dbReference type="InterPro" id="IPR044611">
    <property type="entry name" value="E3A/B/C-like"/>
</dbReference>
<evidence type="ECO:0000256" key="2">
    <source>
        <dbReference type="ARBA" id="ARBA00004906"/>
    </source>
</evidence>
<evidence type="ECO:0000259" key="11">
    <source>
        <dbReference type="PROSITE" id="PS50237"/>
    </source>
</evidence>
<keyword evidence="6" id="KW-0770">Synapse</keyword>
<evidence type="ECO:0000313" key="13">
    <source>
        <dbReference type="Proteomes" id="UP000549394"/>
    </source>
</evidence>
<dbReference type="FunFam" id="3.30.2160.10:FF:000002">
    <property type="entry name" value="Putative Ubiquitin-protein ligase E3C"/>
    <property type="match status" value="1"/>
</dbReference>
<comment type="catalytic activity">
    <reaction evidence="1">
        <text>S-ubiquitinyl-[E2 ubiquitin-conjugating enzyme]-L-cysteine + [acceptor protein]-L-lysine = [E2 ubiquitin-conjugating enzyme]-L-cysteine + N(6)-ubiquitinyl-[acceptor protein]-L-lysine.</text>
        <dbReference type="EC" id="2.3.2.26"/>
    </reaction>
</comment>
<dbReference type="EC" id="2.3.2.26" evidence="3"/>
<dbReference type="Gene3D" id="3.30.2160.10">
    <property type="entry name" value="Hect, E3 ligase catalytic domain"/>
    <property type="match status" value="1"/>
</dbReference>
<keyword evidence="5 10" id="KW-0833">Ubl conjugation pathway</keyword>
<evidence type="ECO:0000256" key="1">
    <source>
        <dbReference type="ARBA" id="ARBA00000885"/>
    </source>
</evidence>
<proteinExistence type="predicted"/>
<dbReference type="SUPFAM" id="SSF56204">
    <property type="entry name" value="Hect, E3 ligase catalytic domain"/>
    <property type="match status" value="1"/>
</dbReference>
<dbReference type="InterPro" id="IPR035983">
    <property type="entry name" value="Hect_E3_ubiquitin_ligase"/>
</dbReference>
<dbReference type="GO" id="GO:0000209">
    <property type="term" value="P:protein polyubiquitination"/>
    <property type="evidence" value="ECO:0007669"/>
    <property type="project" value="InterPro"/>
</dbReference>
<feature type="active site" description="Glycyl thioester intermediate" evidence="10">
    <location>
        <position position="1036"/>
    </location>
</feature>
<sequence length="1068" mass="121606">MLTDDPEKKNEFLNAAKSAREERAAKKLQEDAAIRIQSFVRGSLSRKKTYSTLRDEIDSYLKVRQGSLDYNPSQFGSALSTYNHLSKLLFVFKQEKDLFRFQCFCKYLLASILQSTLKVNYIPLAMPKTHFVLWIEQAKKVLLKCCQITEILKPDVAKELCAITVFINTIFSFTSTSTWKVFKDNENAQLKSSIDKICSNILAYLYDKGLFLSLQIVLKRACSRSKPFFNNALLSVCVTIGLRRVQLTNDESTASQFLLRFVSTPALFFHLKAGSEKIFNQIKTLNLLDSMVEILKNDQSRKIVFYSLDENYKLCLLANLVDIALYSNDFLGTRAESIAKIVIDILQQCGKYTQNKKSNLCNWHPILGWFSQSVDQSIQEAMPLVNIQLQQLWKASAIKQFFELLLLTDHAQIGCVSPNRQGSQSKETKNIFQKIREKANKVSSSNIAGLKLESPLCKLCRIVCQMYQTALLALSQLKLDILSSLSNNNNPDLITKLWCVVLTPGVNPAAKAYTDLMSMSRCGDEFSILLLACEVSSHLMIILDDGELYERQTPFTLDLLGSISDFLNQLCFKLIWSGNIKVGEAEESDLFKSLHSLLMLIYERNCRRAFVSDEHWLIKDVKPSHILSEMEKGDKKREANFLLQKVPHIIPHKDRVVLFRKFIQANKSSLNITNSLSSPRPTIITVHRSHLVEDGYRQLAEISPKDLKGVIRVKFVNEQGLDEAGIDQDGVFKEFLEETISRIFDPSLNLFKTTDEQKLYPSPTSFVQDDHLQLFNFVGKMLAKAVYEGIVVELPFAPFFLSQLLGKKHSNIYSPIDELPSLDAELYKNLTFIKHYEGNVADLDLTFSCTQDVLGKLQSFDLTPGGSALNVTNENKIRYIHLMANFRMRTQIKHQTAAFLQGFKSIVNSEWLSLFSARELQKLISGDTVDIDLDDLRQHTHYYGGFHNNHKVVSWLWDILNKDFNAQERALFLKFVTSCSKPPLLGFANLEPPFSIRCVEVSDDQDNGDTVGSVIKGFFNVRKKETMSRLPTSSTCFNLLKLPNYQKKSTLREKLRYAITSNTGFELS</sequence>
<comment type="subcellular location">
    <subcellularLocation>
        <location evidence="7">Postsynaptic density</location>
    </subcellularLocation>
</comment>
<keyword evidence="13" id="KW-1185">Reference proteome</keyword>
<feature type="domain" description="HECT" evidence="11">
    <location>
        <begin position="703"/>
        <end position="1068"/>
    </location>
</feature>
<evidence type="ECO:0000256" key="7">
    <source>
        <dbReference type="ARBA" id="ARBA00034105"/>
    </source>
</evidence>
<comment type="caution">
    <text evidence="12">The sequence shown here is derived from an EMBL/GenBank/DDBJ whole genome shotgun (WGS) entry which is preliminary data.</text>
</comment>
<evidence type="ECO:0000256" key="3">
    <source>
        <dbReference type="ARBA" id="ARBA00012485"/>
    </source>
</evidence>
<evidence type="ECO:0000256" key="9">
    <source>
        <dbReference type="ARBA" id="ARBA00077267"/>
    </source>
</evidence>
<dbReference type="OrthoDB" id="8068875at2759"/>
<evidence type="ECO:0000256" key="6">
    <source>
        <dbReference type="ARBA" id="ARBA00023018"/>
    </source>
</evidence>
<name>A0A7I8V5Q0_9ANNE</name>
<evidence type="ECO:0000256" key="10">
    <source>
        <dbReference type="PROSITE-ProRule" id="PRU00104"/>
    </source>
</evidence>
<accession>A0A7I8V5Q0</accession>
<dbReference type="FunFam" id="3.30.2410.10:FF:000012">
    <property type="entry name" value="Ubiquitin-protein ligase E3B"/>
    <property type="match status" value="1"/>
</dbReference>
<dbReference type="Pfam" id="PF00632">
    <property type="entry name" value="HECT"/>
    <property type="match status" value="1"/>
</dbReference>
<evidence type="ECO:0000256" key="4">
    <source>
        <dbReference type="ARBA" id="ARBA00022679"/>
    </source>
</evidence>
<organism evidence="12 13">
    <name type="scientific">Dimorphilus gyrociliatus</name>
    <dbReference type="NCBI Taxonomy" id="2664684"/>
    <lineage>
        <taxon>Eukaryota</taxon>
        <taxon>Metazoa</taxon>
        <taxon>Spiralia</taxon>
        <taxon>Lophotrochozoa</taxon>
        <taxon>Annelida</taxon>
        <taxon>Polychaeta</taxon>
        <taxon>Polychaeta incertae sedis</taxon>
        <taxon>Dinophilidae</taxon>
        <taxon>Dimorphilus</taxon>
    </lineage>
</organism>
<evidence type="ECO:0000256" key="8">
    <source>
        <dbReference type="ARBA" id="ARBA00067505"/>
    </source>
</evidence>
<reference evidence="12 13" key="1">
    <citation type="submission" date="2020-08" db="EMBL/GenBank/DDBJ databases">
        <authorList>
            <person name="Hejnol A."/>
        </authorList>
    </citation>
    <scope>NUCLEOTIDE SEQUENCE [LARGE SCALE GENOMIC DNA]</scope>
</reference>
<dbReference type="CDD" id="cd00078">
    <property type="entry name" value="HECTc"/>
    <property type="match status" value="1"/>
</dbReference>